<dbReference type="HOGENOM" id="CLU_891170_0_0_7"/>
<name>B6BJ00_SULGG</name>
<dbReference type="AlphaFoldDB" id="B6BJ00"/>
<gene>
    <name evidence="1" type="ORF">SMGD1_1990</name>
</gene>
<reference evidence="1 2" key="1">
    <citation type="journal article" date="2012" name="Proc. Natl. Acad. Sci. U.S.A.">
        <title>Genome and physiology of a model Epsilonproteobacterium responsible for sulfide detoxification in marine oxygen depletion zones.</title>
        <authorList>
            <person name="Grote J."/>
            <person name="Schott T."/>
            <person name="Bruckner C.G."/>
            <person name="Glockner F.O."/>
            <person name="Jost G."/>
            <person name="Teeling H."/>
            <person name="Labrenz M."/>
            <person name="Jurgens K."/>
        </authorList>
    </citation>
    <scope>NUCLEOTIDE SEQUENCE [LARGE SCALE GENOMIC DNA]</scope>
    <source>
        <strain evidence="1 2">GD1</strain>
    </source>
</reference>
<accession>H1FWT7</accession>
<keyword evidence="2" id="KW-1185">Reference proteome</keyword>
<dbReference type="OrthoDB" id="9800341at2"/>
<dbReference type="PATRIC" id="fig|929558.5.peg.1982"/>
<proteinExistence type="predicted"/>
<dbReference type="Proteomes" id="UP000006431">
    <property type="component" value="Unassembled WGS sequence"/>
</dbReference>
<evidence type="ECO:0000313" key="1">
    <source>
        <dbReference type="EMBL" id="EHP30513.1"/>
    </source>
</evidence>
<evidence type="ECO:0000313" key="2">
    <source>
        <dbReference type="Proteomes" id="UP000006431"/>
    </source>
</evidence>
<dbReference type="EMBL" id="AFRZ01000001">
    <property type="protein sequence ID" value="EHP30513.1"/>
    <property type="molecule type" value="Genomic_DNA"/>
</dbReference>
<organism evidence="1 2">
    <name type="scientific">Sulfurimonas gotlandica (strain DSM 19862 / JCM 16533 / GD1)</name>
    <dbReference type="NCBI Taxonomy" id="929558"/>
    <lineage>
        <taxon>Bacteria</taxon>
        <taxon>Pseudomonadati</taxon>
        <taxon>Campylobacterota</taxon>
        <taxon>Epsilonproteobacteria</taxon>
        <taxon>Campylobacterales</taxon>
        <taxon>Sulfurimonadaceae</taxon>
        <taxon>Sulfurimonas</taxon>
    </lineage>
</organism>
<protein>
    <submittedName>
        <fullName evidence="1">Uncharacterized protein</fullName>
    </submittedName>
</protein>
<sequence length="312" mass="35549">MLRKSLIAGLLIAILSSGLEAGFLSGFMSSAAANALMSNGGKNISIEDKEKLEAKKLQSILELLGFYSYKIDGNLNTFDSRTAIKKWQDSKKTGIMGFFKDKATGILSDEDKNNLLYLADLLLKADGISISKDVNSVDNALERLNDILKEVNKFESQTSSRVASNKLKKNIDRFEKVIPQWKELLNNKNIFYSQKWKKFYYVDMNKKYTKAQSKEINKACGNINVGSLKWELIDRDENNKYSFQDELFPFFIPSRTSPQVNIATDKGTETSVYWSTRGQQKVKAFDWYERKEDSYIVVCKAEINSHLLDAKQ</sequence>
<dbReference type="STRING" id="929558.SMGD1_1990"/>
<dbReference type="RefSeq" id="WP_008335847.1">
    <property type="nucleotide sequence ID" value="NZ_AFRZ01000001.1"/>
</dbReference>
<accession>B6BJ00</accession>
<comment type="caution">
    <text evidence="1">The sequence shown here is derived from an EMBL/GenBank/DDBJ whole genome shotgun (WGS) entry which is preliminary data.</text>
</comment>